<protein>
    <submittedName>
        <fullName evidence="10">Chain length determinant protein</fullName>
    </submittedName>
</protein>
<dbReference type="GO" id="GO:0005886">
    <property type="term" value="C:plasma membrane"/>
    <property type="evidence" value="ECO:0007669"/>
    <property type="project" value="UniProtKB-SubCell"/>
</dbReference>
<gene>
    <name evidence="10" type="ORF">CLORAM_01196</name>
</gene>
<dbReference type="Pfam" id="PF13807">
    <property type="entry name" value="GNVR"/>
    <property type="match status" value="1"/>
</dbReference>
<proteinExistence type="inferred from homology"/>
<feature type="transmembrane region" description="Helical" evidence="7">
    <location>
        <begin position="183"/>
        <end position="204"/>
    </location>
</feature>
<comment type="caution">
    <text evidence="10">The sequence shown here is derived from an EMBL/GenBank/DDBJ whole genome shotgun (WGS) entry which is preliminary data.</text>
</comment>
<dbReference type="EMBL" id="ABFX02000004">
    <property type="protein sequence ID" value="EDS19199.1"/>
    <property type="molecule type" value="Genomic_DNA"/>
</dbReference>
<evidence type="ECO:0000256" key="3">
    <source>
        <dbReference type="ARBA" id="ARBA00022475"/>
    </source>
</evidence>
<feature type="domain" description="Tyrosine-protein kinase G-rich" evidence="9">
    <location>
        <begin position="153"/>
        <end position="200"/>
    </location>
</feature>
<keyword evidence="11" id="KW-1185">Reference proteome</keyword>
<evidence type="ECO:0000259" key="8">
    <source>
        <dbReference type="Pfam" id="PF02706"/>
    </source>
</evidence>
<evidence type="ECO:0000256" key="6">
    <source>
        <dbReference type="ARBA" id="ARBA00023136"/>
    </source>
</evidence>
<evidence type="ECO:0000259" key="9">
    <source>
        <dbReference type="Pfam" id="PF13807"/>
    </source>
</evidence>
<dbReference type="PANTHER" id="PTHR32309">
    <property type="entry name" value="TYROSINE-PROTEIN KINASE"/>
    <property type="match status" value="1"/>
</dbReference>
<evidence type="ECO:0000313" key="10">
    <source>
        <dbReference type="EMBL" id="EDS19199.1"/>
    </source>
</evidence>
<evidence type="ECO:0000256" key="7">
    <source>
        <dbReference type="SAM" id="Phobius"/>
    </source>
</evidence>
<keyword evidence="3" id="KW-1003">Cell membrane</keyword>
<dbReference type="AlphaFoldDB" id="B0N427"/>
<dbReference type="eggNOG" id="COG3944">
    <property type="taxonomic scope" value="Bacteria"/>
</dbReference>
<dbReference type="Proteomes" id="UP000005798">
    <property type="component" value="Unassembled WGS sequence"/>
</dbReference>
<organism evidence="10 11">
    <name type="scientific">Thomasclavelia ramosa DSM 1402</name>
    <dbReference type="NCBI Taxonomy" id="445974"/>
    <lineage>
        <taxon>Bacteria</taxon>
        <taxon>Bacillati</taxon>
        <taxon>Bacillota</taxon>
        <taxon>Erysipelotrichia</taxon>
        <taxon>Erysipelotrichales</taxon>
        <taxon>Coprobacillaceae</taxon>
        <taxon>Thomasclavelia</taxon>
    </lineage>
</organism>
<sequence length="231" mass="25114">MGGLMDKNELNDEVEIDLSQLLKLLKKNIRLIIILALVGIIIAASATTFLISKKYQSQGSVLLKADVVNGSLDSTQVNTNKMMVNNYVKLLQGNNIQDQVAKNLNITSAEVRSSLSITNTTDTQIIEISSTTVDPGLSKRIVDETISVFTTLIQEKLDVTNVTIVDQPEVNPNPVSPSMVKNVIIGAVAGIVISLGYLLLTYLLDTKIKNGEQAEQYLGVPLLGIVPFFEE</sequence>
<accession>B0N427</accession>
<reference evidence="10" key="1">
    <citation type="submission" date="2007-11" db="EMBL/GenBank/DDBJ databases">
        <authorList>
            <person name="Fulton L."/>
            <person name="Clifton S."/>
            <person name="Fulton B."/>
            <person name="Xu J."/>
            <person name="Minx P."/>
            <person name="Pepin K.H."/>
            <person name="Johnson M."/>
            <person name="Thiruvilangam P."/>
            <person name="Bhonagiri V."/>
            <person name="Nash W.E."/>
            <person name="Mardis E.R."/>
            <person name="Wilson R.K."/>
        </authorList>
    </citation>
    <scope>NUCLEOTIDE SEQUENCE [LARGE SCALE GENOMIC DNA]</scope>
    <source>
        <strain evidence="10">DSM 1402</strain>
    </source>
</reference>
<comment type="subcellular location">
    <subcellularLocation>
        <location evidence="1">Cell membrane</location>
        <topology evidence="1">Multi-pass membrane protein</topology>
    </subcellularLocation>
</comment>
<feature type="transmembrane region" description="Helical" evidence="7">
    <location>
        <begin position="31"/>
        <end position="51"/>
    </location>
</feature>
<dbReference type="PANTHER" id="PTHR32309:SF13">
    <property type="entry name" value="FERRIC ENTEROBACTIN TRANSPORT PROTEIN FEPE"/>
    <property type="match status" value="1"/>
</dbReference>
<evidence type="ECO:0000256" key="1">
    <source>
        <dbReference type="ARBA" id="ARBA00004651"/>
    </source>
</evidence>
<evidence type="ECO:0000256" key="2">
    <source>
        <dbReference type="ARBA" id="ARBA00006683"/>
    </source>
</evidence>
<feature type="domain" description="Polysaccharide chain length determinant N-terminal" evidence="8">
    <location>
        <begin position="15"/>
        <end position="104"/>
    </location>
</feature>
<keyword evidence="5 7" id="KW-1133">Transmembrane helix</keyword>
<keyword evidence="4 7" id="KW-0812">Transmembrane</keyword>
<dbReference type="InterPro" id="IPR003856">
    <property type="entry name" value="LPS_length_determ_N"/>
</dbReference>
<dbReference type="HOGENOM" id="CLU_082668_0_1_9"/>
<keyword evidence="6 7" id="KW-0472">Membrane</keyword>
<dbReference type="Pfam" id="PF02706">
    <property type="entry name" value="Wzz"/>
    <property type="match status" value="1"/>
</dbReference>
<comment type="similarity">
    <text evidence="2">Belongs to the CpsC/CapA family.</text>
</comment>
<dbReference type="InterPro" id="IPR032807">
    <property type="entry name" value="GNVR"/>
</dbReference>
<dbReference type="GO" id="GO:0004713">
    <property type="term" value="F:protein tyrosine kinase activity"/>
    <property type="evidence" value="ECO:0007669"/>
    <property type="project" value="TreeGrafter"/>
</dbReference>
<dbReference type="InterPro" id="IPR050445">
    <property type="entry name" value="Bact_polysacc_biosynth/exp"/>
</dbReference>
<evidence type="ECO:0000256" key="5">
    <source>
        <dbReference type="ARBA" id="ARBA00022989"/>
    </source>
</evidence>
<evidence type="ECO:0000256" key="4">
    <source>
        <dbReference type="ARBA" id="ARBA00022692"/>
    </source>
</evidence>
<evidence type="ECO:0000313" key="11">
    <source>
        <dbReference type="Proteomes" id="UP000005798"/>
    </source>
</evidence>
<name>B0N427_9FIRM</name>
<reference evidence="10" key="2">
    <citation type="submission" date="2014-06" db="EMBL/GenBank/DDBJ databases">
        <title>Draft genome sequence of Clostridium ramosum(DSM 1402).</title>
        <authorList>
            <person name="Sudarsanam P."/>
            <person name="Ley R."/>
            <person name="Guruge J."/>
            <person name="Turnbaugh P.J."/>
            <person name="Mahowald M."/>
            <person name="Liep D."/>
            <person name="Gordon J."/>
        </authorList>
    </citation>
    <scope>NUCLEOTIDE SEQUENCE</scope>
    <source>
        <strain evidence="10">DSM 1402</strain>
    </source>
</reference>